<feature type="transmembrane region" description="Helical" evidence="1">
    <location>
        <begin position="263"/>
        <end position="281"/>
    </location>
</feature>
<proteinExistence type="predicted"/>
<keyword evidence="1" id="KW-1133">Transmembrane helix</keyword>
<sequence>MRRLSFGLMEDSNTLAESRMGISIFGGSISRSSNIDIPGINPLSRKPPEINDSIVTVSFLSCDCFTCVTVSVFKEPPATEAISNDVSEYVRTFVSFISSSASFTMILGTFRICVANFRSFSSLAASDIISASEMEIVSTLSFKCSNSDSASAFACFVISSTTLSTIFGDSTKESIVCSSDSCKNFTADSNSEISELDCEFSMTVGVSACRERFSLTPSNRISCDNSSFASLIPKSTDSSRLLSKSMSKSFCCKLLSVPRDSSIIFSLSAVSLAIFISSFIFKLLSSFSVVLSLLGILILASFISLPLFVKQLAITTLSFVFMSFDEEFSLSDIRVISKNNFTVNFSTLTFSFELSCNKEISITFDCTSFKLASVDSSTTDLTFSSIIGGTLTSIDSFNSIFIESLDSFIFGSSILLSTFSTFAFNSFEIGAFAVLFNSEDISVFCSNTSVTSELSSSSCFSETSGSKVSLETENDVVSFGKSLTSVSSESSELYASPINCKLISVFSKVLCSVIINDSVCVLLSQTRSDIPCCIFWILSVHFSDTILDLVLEISILSMFVIQTVLEVGLGIIRESCCVIGFKFSNCKIGSTFDSVIICERAAISLSKVESPI</sequence>
<organism evidence="2 3">
    <name type="scientific">Cyphomyrmex costatus</name>
    <dbReference type="NCBI Taxonomy" id="456900"/>
    <lineage>
        <taxon>Eukaryota</taxon>
        <taxon>Metazoa</taxon>
        <taxon>Ecdysozoa</taxon>
        <taxon>Arthropoda</taxon>
        <taxon>Hexapoda</taxon>
        <taxon>Insecta</taxon>
        <taxon>Pterygota</taxon>
        <taxon>Neoptera</taxon>
        <taxon>Endopterygota</taxon>
        <taxon>Hymenoptera</taxon>
        <taxon>Apocrita</taxon>
        <taxon>Aculeata</taxon>
        <taxon>Formicoidea</taxon>
        <taxon>Formicidae</taxon>
        <taxon>Myrmicinae</taxon>
        <taxon>Cyphomyrmex</taxon>
    </lineage>
</organism>
<keyword evidence="3" id="KW-1185">Reference proteome</keyword>
<evidence type="ECO:0000256" key="1">
    <source>
        <dbReference type="SAM" id="Phobius"/>
    </source>
</evidence>
<dbReference type="AlphaFoldDB" id="A0A151ID43"/>
<feature type="transmembrane region" description="Helical" evidence="1">
    <location>
        <begin position="287"/>
        <end position="309"/>
    </location>
</feature>
<evidence type="ECO:0000313" key="3">
    <source>
        <dbReference type="Proteomes" id="UP000078542"/>
    </source>
</evidence>
<dbReference type="Proteomes" id="UP000078542">
    <property type="component" value="Unassembled WGS sequence"/>
</dbReference>
<gene>
    <name evidence="2" type="ORF">ALC62_10943</name>
</gene>
<accession>A0A151ID43</accession>
<name>A0A151ID43_9HYME</name>
<protein>
    <submittedName>
        <fullName evidence="2">Uncharacterized protein</fullName>
    </submittedName>
</protein>
<keyword evidence="1" id="KW-0812">Transmembrane</keyword>
<keyword evidence="1" id="KW-0472">Membrane</keyword>
<dbReference type="EMBL" id="KQ977985">
    <property type="protein sequence ID" value="KYM98333.1"/>
    <property type="molecule type" value="Genomic_DNA"/>
</dbReference>
<evidence type="ECO:0000313" key="2">
    <source>
        <dbReference type="EMBL" id="KYM98333.1"/>
    </source>
</evidence>
<reference evidence="2 3" key="1">
    <citation type="submission" date="2016-03" db="EMBL/GenBank/DDBJ databases">
        <title>Cyphomyrmex costatus WGS genome.</title>
        <authorList>
            <person name="Nygaard S."/>
            <person name="Hu H."/>
            <person name="Boomsma J."/>
            <person name="Zhang G."/>
        </authorList>
    </citation>
    <scope>NUCLEOTIDE SEQUENCE [LARGE SCALE GENOMIC DNA]</scope>
    <source>
        <strain evidence="2">MS0001</strain>
        <tissue evidence="2">Whole body</tissue>
    </source>
</reference>